<keyword evidence="1" id="KW-1133">Transmembrane helix</keyword>
<keyword evidence="1" id="KW-0812">Transmembrane</keyword>
<keyword evidence="3" id="KW-1185">Reference proteome</keyword>
<dbReference type="EMBL" id="JXJN01013384">
    <property type="status" value="NOT_ANNOTATED_CDS"/>
    <property type="molecule type" value="Genomic_DNA"/>
</dbReference>
<reference evidence="3" key="1">
    <citation type="submission" date="2015-01" db="EMBL/GenBank/DDBJ databases">
        <authorList>
            <person name="Aksoy S."/>
            <person name="Warren W."/>
            <person name="Wilson R.K."/>
        </authorList>
    </citation>
    <scope>NUCLEOTIDE SEQUENCE [LARGE SCALE GENOMIC DNA]</scope>
    <source>
        <strain evidence="3">IAEA</strain>
    </source>
</reference>
<reference evidence="2" key="2">
    <citation type="submission" date="2020-05" db="UniProtKB">
        <authorList>
            <consortium name="EnsemblMetazoa"/>
        </authorList>
    </citation>
    <scope>IDENTIFICATION</scope>
    <source>
        <strain evidence="2">IAEA</strain>
    </source>
</reference>
<keyword evidence="1" id="KW-0472">Membrane</keyword>
<evidence type="ECO:0000313" key="2">
    <source>
        <dbReference type="EnsemblMetazoa" id="GPPI028269-PA"/>
    </source>
</evidence>
<protein>
    <submittedName>
        <fullName evidence="2">Uncharacterized protein</fullName>
    </submittedName>
</protein>
<dbReference type="AlphaFoldDB" id="A0A1B0BFE1"/>
<dbReference type="EMBL" id="JXJN01013383">
    <property type="status" value="NOT_ANNOTATED_CDS"/>
    <property type="molecule type" value="Genomic_DNA"/>
</dbReference>
<name>A0A1B0BFE1_9MUSC</name>
<accession>A0A1B0BFE1</accession>
<organism evidence="2 3">
    <name type="scientific">Glossina palpalis gambiensis</name>
    <dbReference type="NCBI Taxonomy" id="67801"/>
    <lineage>
        <taxon>Eukaryota</taxon>
        <taxon>Metazoa</taxon>
        <taxon>Ecdysozoa</taxon>
        <taxon>Arthropoda</taxon>
        <taxon>Hexapoda</taxon>
        <taxon>Insecta</taxon>
        <taxon>Pterygota</taxon>
        <taxon>Neoptera</taxon>
        <taxon>Endopterygota</taxon>
        <taxon>Diptera</taxon>
        <taxon>Brachycera</taxon>
        <taxon>Muscomorpha</taxon>
        <taxon>Hippoboscoidea</taxon>
        <taxon>Glossinidae</taxon>
        <taxon>Glossina</taxon>
    </lineage>
</organism>
<proteinExistence type="predicted"/>
<dbReference type="EnsemblMetazoa" id="GPPI028269-RA">
    <property type="protein sequence ID" value="GPPI028269-PA"/>
    <property type="gene ID" value="GPPI028269"/>
</dbReference>
<dbReference type="Proteomes" id="UP000092460">
    <property type="component" value="Unassembled WGS sequence"/>
</dbReference>
<evidence type="ECO:0000313" key="3">
    <source>
        <dbReference type="Proteomes" id="UP000092460"/>
    </source>
</evidence>
<feature type="transmembrane region" description="Helical" evidence="1">
    <location>
        <begin position="12"/>
        <end position="35"/>
    </location>
</feature>
<dbReference type="VEuPathDB" id="VectorBase:GPPI028269"/>
<feature type="transmembrane region" description="Helical" evidence="1">
    <location>
        <begin position="76"/>
        <end position="97"/>
    </location>
</feature>
<evidence type="ECO:0000256" key="1">
    <source>
        <dbReference type="SAM" id="Phobius"/>
    </source>
</evidence>
<sequence>MSQTRNYPPGRILAEMNLIRALCLIGIIITVSGFAKVRWTEHITKQDTHGEHLTIFIAVLGANHEFDFKKISALSILRQLWLTIRILSIDYVFNILFER</sequence>